<proteinExistence type="predicted"/>
<gene>
    <name evidence="1" type="ORF">LCGC14_1598120</name>
</gene>
<dbReference type="EMBL" id="LAZR01012782">
    <property type="protein sequence ID" value="KKM25123.1"/>
    <property type="molecule type" value="Genomic_DNA"/>
</dbReference>
<reference evidence="1" key="1">
    <citation type="journal article" date="2015" name="Nature">
        <title>Complex archaea that bridge the gap between prokaryotes and eukaryotes.</title>
        <authorList>
            <person name="Spang A."/>
            <person name="Saw J.H."/>
            <person name="Jorgensen S.L."/>
            <person name="Zaremba-Niedzwiedzka K."/>
            <person name="Martijn J."/>
            <person name="Lind A.E."/>
            <person name="van Eijk R."/>
            <person name="Schleper C."/>
            <person name="Guy L."/>
            <person name="Ettema T.J."/>
        </authorList>
    </citation>
    <scope>NUCLEOTIDE SEQUENCE</scope>
</reference>
<name>A0A0F9KSN7_9ZZZZ</name>
<sequence length="92" mass="11160">MLVTRGEFNIFNELVDEIWVARKQIKDPDFSFHDQCEHILSRRLYNVLSTDIIDNINEIISWYRYKMFKSRRVLFNMLKKNIFGDIPNCVFP</sequence>
<evidence type="ECO:0000313" key="1">
    <source>
        <dbReference type="EMBL" id="KKM25123.1"/>
    </source>
</evidence>
<comment type="caution">
    <text evidence="1">The sequence shown here is derived from an EMBL/GenBank/DDBJ whole genome shotgun (WGS) entry which is preliminary data.</text>
</comment>
<organism evidence="1">
    <name type="scientific">marine sediment metagenome</name>
    <dbReference type="NCBI Taxonomy" id="412755"/>
    <lineage>
        <taxon>unclassified sequences</taxon>
        <taxon>metagenomes</taxon>
        <taxon>ecological metagenomes</taxon>
    </lineage>
</organism>
<protein>
    <submittedName>
        <fullName evidence="1">Uncharacterized protein</fullName>
    </submittedName>
</protein>
<accession>A0A0F9KSN7</accession>
<dbReference type="AlphaFoldDB" id="A0A0F9KSN7"/>